<evidence type="ECO:0008006" key="3">
    <source>
        <dbReference type="Google" id="ProtNLM"/>
    </source>
</evidence>
<evidence type="ECO:0000256" key="1">
    <source>
        <dbReference type="SAM" id="SignalP"/>
    </source>
</evidence>
<keyword evidence="1" id="KW-0732">Signal</keyword>
<comment type="caution">
    <text evidence="2">The sequence shown here is derived from an EMBL/GenBank/DDBJ whole genome shotgun (WGS) entry which is preliminary data.</text>
</comment>
<feature type="chain" id="PRO_5026266413" description="Fimbrial protein" evidence="1">
    <location>
        <begin position="22"/>
        <end position="368"/>
    </location>
</feature>
<feature type="signal peptide" evidence="1">
    <location>
        <begin position="1"/>
        <end position="21"/>
    </location>
</feature>
<dbReference type="AlphaFoldDB" id="A0A5U7LZ55"/>
<reference evidence="2" key="1">
    <citation type="submission" date="2018-07" db="EMBL/GenBank/DDBJ databases">
        <authorList>
            <consortium name="PulseNet: The National Subtyping Network for Foodborne Disease Surveillance"/>
            <person name="Tarr C.L."/>
            <person name="Trees E."/>
            <person name="Katz L.S."/>
            <person name="Carleton-Romer H.A."/>
            <person name="Stroika S."/>
            <person name="Kucerova Z."/>
            <person name="Roache K.F."/>
            <person name="Sabol A.L."/>
            <person name="Besser J."/>
            <person name="Gerner-Smidt P."/>
        </authorList>
    </citation>
    <scope>NUCLEOTIDE SEQUENCE</scope>
    <source>
        <strain evidence="2">PNUSAS006765</strain>
    </source>
</reference>
<protein>
    <recommendedName>
        <fullName evidence="3">Fimbrial protein</fullName>
    </recommendedName>
</protein>
<organism evidence="2">
    <name type="scientific">Salmonella enterica</name>
    <name type="common">Salmonella choleraesuis</name>
    <dbReference type="NCBI Taxonomy" id="28901"/>
    <lineage>
        <taxon>Bacteria</taxon>
        <taxon>Pseudomonadati</taxon>
        <taxon>Pseudomonadota</taxon>
        <taxon>Gammaproteobacteria</taxon>
        <taxon>Enterobacterales</taxon>
        <taxon>Enterobacteriaceae</taxon>
        <taxon>Salmonella</taxon>
    </lineage>
</organism>
<proteinExistence type="predicted"/>
<evidence type="ECO:0000313" key="2">
    <source>
        <dbReference type="EMBL" id="EBR4144166.1"/>
    </source>
</evidence>
<name>A0A5U7LZ55_SALER</name>
<sequence length="368" mass="39840">MRKISFWFILLSMFALQPVYAGCMGKDSSYQYTWWNAPITSVSVDYTQKNITSEDLPNKRIGTLTIEFRCPMKGGPYNYYFMPDNSSGFNSPVPVGNDGIISVPLTDFNVASASRLQHKDGWVHIMPDGPVMSAFSVGDISSKGQNHIKFDGFINVMGGANLENPRGRHKYGIYLSKAPTNVMSTSQIITFLTSASSQKIIYNVGGNKNKVVDIIPTINGENTATLNFQNTVTCSVSNNIGRDIDLGMVNTSGDFKTPLTTVVLKMSCGLSNGGPQDITSNFPSVIVPGSASITIDSPTAQSMADPLGNQVLHFGKGWGLKFETLGTNKLDINTLDNISIPIFAYKVSPSASAADSWSGAINFTINYN</sequence>
<accession>A0A5U7LZ55</accession>
<dbReference type="EMBL" id="AAGSEK010000080">
    <property type="protein sequence ID" value="EBR4144166.1"/>
    <property type="molecule type" value="Genomic_DNA"/>
</dbReference>
<gene>
    <name evidence="2" type="ORF">BVJ40_23295</name>
</gene>